<accession>V9Z632</accession>
<sequence>MSTPPTAIPSELTNALRAGIEAARAASAAAAQVAASLLIHAAGGRGSVHQAWRGEGPDAWCKVAAYGFTAHLLKVGHGDRAQVTFNQLTAEEYERVRIRVLELNECSHDLECECTEEPWPSVDSLRAQAEELEIVTREDDERGFARLSFNRITLTLWDEPVWLLFELIKLARSEGRS</sequence>
<dbReference type="AlphaFoldDB" id="V9Z632"/>
<reference evidence="1" key="1">
    <citation type="submission" date="2013-09" db="EMBL/GenBank/DDBJ databases">
        <title>Complete nucleotide sequence of Streptomyces linear plasmid pFRL3.</title>
        <authorList>
            <person name="Chen Z."/>
            <person name="Fang P."/>
            <person name="Qin Z."/>
        </authorList>
    </citation>
    <scope>NUCLEOTIDE SEQUENCE</scope>
    <source>
        <plasmid evidence="1">pFRL3</plasmid>
    </source>
</reference>
<geneLocation type="plasmid" evidence="1">
    <name>pFRL3</name>
</geneLocation>
<proteinExistence type="predicted"/>
<dbReference type="EMBL" id="KF602048">
    <property type="protein sequence ID" value="AHE38826.1"/>
    <property type="molecule type" value="Genomic_DNA"/>
</dbReference>
<protein>
    <submittedName>
        <fullName evidence="1">Uncharacterized protein</fullName>
    </submittedName>
</protein>
<name>V9Z632_9ACTN</name>
<organism evidence="1">
    <name type="scientific">Streptomyces sp. FR1</name>
    <dbReference type="NCBI Taxonomy" id="349971"/>
    <lineage>
        <taxon>Bacteria</taxon>
        <taxon>Bacillati</taxon>
        <taxon>Actinomycetota</taxon>
        <taxon>Actinomycetes</taxon>
        <taxon>Kitasatosporales</taxon>
        <taxon>Streptomycetaceae</taxon>
        <taxon>Streptomyces</taxon>
    </lineage>
</organism>
<gene>
    <name evidence="1" type="ORF">pFRL3_49</name>
</gene>
<evidence type="ECO:0000313" key="1">
    <source>
        <dbReference type="EMBL" id="AHE38826.1"/>
    </source>
</evidence>
<keyword evidence="1" id="KW-0614">Plasmid</keyword>